<dbReference type="SUPFAM" id="SSF52540">
    <property type="entry name" value="P-loop containing nucleoside triphosphate hydrolases"/>
    <property type="match status" value="2"/>
</dbReference>
<organism evidence="4 5">
    <name type="scientific">Cytobacillus eiseniae</name>
    <dbReference type="NCBI Taxonomy" id="762947"/>
    <lineage>
        <taxon>Bacteria</taxon>
        <taxon>Bacillati</taxon>
        <taxon>Bacillota</taxon>
        <taxon>Bacilli</taxon>
        <taxon>Bacillales</taxon>
        <taxon>Bacillaceae</taxon>
        <taxon>Cytobacillus</taxon>
    </lineage>
</organism>
<feature type="coiled-coil region" evidence="1">
    <location>
        <begin position="695"/>
        <end position="722"/>
    </location>
</feature>
<dbReference type="EMBL" id="JAGIKZ010000007">
    <property type="protein sequence ID" value="MBP2241070.1"/>
    <property type="molecule type" value="Genomic_DNA"/>
</dbReference>
<dbReference type="InterPro" id="IPR038734">
    <property type="entry name" value="YhaN_AAA"/>
</dbReference>
<dbReference type="InterPro" id="IPR027417">
    <property type="entry name" value="P-loop_NTPase"/>
</dbReference>
<evidence type="ECO:0000256" key="2">
    <source>
        <dbReference type="SAM" id="Phobius"/>
    </source>
</evidence>
<feature type="coiled-coil region" evidence="1">
    <location>
        <begin position="517"/>
        <end position="544"/>
    </location>
</feature>
<dbReference type="PANTHER" id="PTHR41259:SF1">
    <property type="entry name" value="DOUBLE-STRAND BREAK REPAIR RAD50 ATPASE, PUTATIVE-RELATED"/>
    <property type="match status" value="1"/>
</dbReference>
<evidence type="ECO:0000256" key="1">
    <source>
        <dbReference type="SAM" id="Coils"/>
    </source>
</evidence>
<feature type="coiled-coil region" evidence="1">
    <location>
        <begin position="281"/>
        <end position="426"/>
    </location>
</feature>
<dbReference type="Gene3D" id="3.40.50.300">
    <property type="entry name" value="P-loop containing nucleotide triphosphate hydrolases"/>
    <property type="match status" value="2"/>
</dbReference>
<comment type="caution">
    <text evidence="4">The sequence shown here is derived from an EMBL/GenBank/DDBJ whole genome shotgun (WGS) entry which is preliminary data.</text>
</comment>
<gene>
    <name evidence="4" type="ORF">J2Z40_001632</name>
</gene>
<dbReference type="Proteomes" id="UP001519293">
    <property type="component" value="Unassembled WGS sequence"/>
</dbReference>
<reference evidence="4 5" key="1">
    <citation type="submission" date="2021-03" db="EMBL/GenBank/DDBJ databases">
        <title>Genomic Encyclopedia of Type Strains, Phase IV (KMG-IV): sequencing the most valuable type-strain genomes for metagenomic binning, comparative biology and taxonomic classification.</title>
        <authorList>
            <person name="Goeker M."/>
        </authorList>
    </citation>
    <scope>NUCLEOTIDE SEQUENCE [LARGE SCALE GENOMIC DNA]</scope>
    <source>
        <strain evidence="4 5">DSM 26675</strain>
    </source>
</reference>
<keyword evidence="2" id="KW-0472">Membrane</keyword>
<keyword evidence="1" id="KW-0175">Coiled coil</keyword>
<keyword evidence="2" id="KW-0812">Transmembrane</keyword>
<keyword evidence="5" id="KW-1185">Reference proteome</keyword>
<evidence type="ECO:0000313" key="4">
    <source>
        <dbReference type="EMBL" id="MBP2241070.1"/>
    </source>
</evidence>
<dbReference type="Pfam" id="PF13514">
    <property type="entry name" value="AAA_27"/>
    <property type="match status" value="1"/>
</dbReference>
<proteinExistence type="predicted"/>
<protein>
    <submittedName>
        <fullName evidence="4">Uncharacterized protein YhaN</fullName>
    </submittedName>
</protein>
<dbReference type="RefSeq" id="WP_066392588.1">
    <property type="nucleotide sequence ID" value="NZ_JAGIKZ010000007.1"/>
</dbReference>
<sequence>MKITELHIYGYGKLTDLKIANLHEFQIIYGENEAGKSTIMSFIHSMLFGFPTKQQSELRYEPKEGAKYGGQLTAEFPAHGKVVIERVKGKAAGDVSVRFEDGRTGEDECLKDLLSHVDKTLFQSIFSFNIHGLQNIHQMKGDDLGRFLFSAGALGTDQLLQAENTLQKEMDLRFKPNGKKPRVNEKLRELKQLHQELKKVEQQNDHYWKLLKDKVHIEEEIKKVQGIQHDLYAEIARLEAWKQVQPIKAEERMIEKELESFSHIQFPVDGLARLERFEEMMKPLEGKRASLASRVNRLEEEIKNTAPNESILKKEHDIHVAAESLALIEKLRQEEEELKARLQLLLQKESVISEKLHLTFQEDEILSIDTSMFMKEKIAQLEEEYKRLKARKYDLDDRFNEDKQLLEEIEEKIQQVKRNCLPKEKRALLEEKVKRASQKIGIEQEMKQLDKRHTSLLRAQKKDKDKRARKKGQERIQFVLFCMLFLLLLGWGISVAEWMIVMIGAIGIAFSILLYFKKSTSANNDFFINEIEEVEERKKQLMQMMSEGDNYSRFEREIAIDNEYLQKWQQYKIFWEQRNEQYERTVLAFEAWEREMMEQEGKMVAMGAALSLPRDLALHYLADAFQLIEEQKQLYKEKKLVQQQHLEVCSRLDLLLNAIQMLGDDLLEAKGMNPQETVYLLKKGVKEETEKRIMISERREKLVELEEELKKLITEWEYYEKEQSILFQLAEAINAEHFREIGHLAGRKMECEDRLNQLKRQMKQSVFSEKEQETYLSLSNIDATLQEKKEQFTQLREKLPLLQQDLAQKKIQIESIEEGGLYADLLHKYKQMKAELNDEAKDWAKYAMAKEILERTIETFKNERMPKMLEKAEEFLSFLTDGSYSRIYSQKDSSGFLIRSKNEQLFEANELSQATREQVYISFRLALAETIYEKYSFPIIIDDSFVNFDYKRTEKVISLLKSLKNRQILLFTCHQHLLPSFKEEQILYVNHETTAAQMTGL</sequence>
<dbReference type="PANTHER" id="PTHR41259">
    <property type="entry name" value="DOUBLE-STRAND BREAK REPAIR RAD50 ATPASE, PUTATIVE-RELATED"/>
    <property type="match status" value="1"/>
</dbReference>
<accession>A0ABS4RDT7</accession>
<feature type="coiled-coil region" evidence="1">
    <location>
        <begin position="778"/>
        <end position="842"/>
    </location>
</feature>
<name>A0ABS4RDT7_9BACI</name>
<evidence type="ECO:0000259" key="3">
    <source>
        <dbReference type="Pfam" id="PF13514"/>
    </source>
</evidence>
<feature type="transmembrane region" description="Helical" evidence="2">
    <location>
        <begin position="499"/>
        <end position="516"/>
    </location>
</feature>
<evidence type="ECO:0000313" key="5">
    <source>
        <dbReference type="Proteomes" id="UP001519293"/>
    </source>
</evidence>
<feature type="transmembrane region" description="Helical" evidence="2">
    <location>
        <begin position="476"/>
        <end position="493"/>
    </location>
</feature>
<keyword evidence="2" id="KW-1133">Transmembrane helix</keyword>
<feature type="domain" description="YhaN AAA" evidence="3">
    <location>
        <begin position="1"/>
        <end position="205"/>
    </location>
</feature>